<dbReference type="CDD" id="cd12833">
    <property type="entry name" value="ZntB-like_1"/>
    <property type="match status" value="1"/>
</dbReference>
<evidence type="ECO:0000313" key="14">
    <source>
        <dbReference type="Proteomes" id="UP000592216"/>
    </source>
</evidence>
<comment type="caution">
    <text evidence="13">The sequence shown here is derived from an EMBL/GenBank/DDBJ whole genome shotgun (WGS) entry which is preliminary data.</text>
</comment>
<keyword evidence="11" id="KW-0175">Coiled coil</keyword>
<feature type="transmembrane region" description="Helical" evidence="12">
    <location>
        <begin position="311"/>
        <end position="334"/>
    </location>
</feature>
<comment type="subcellular location">
    <subcellularLocation>
        <location evidence="1">Cell membrane</location>
        <topology evidence="1">Multi-pass membrane protein</topology>
    </subcellularLocation>
</comment>
<keyword evidence="5" id="KW-0997">Cell inner membrane</keyword>
<dbReference type="InterPro" id="IPR002523">
    <property type="entry name" value="MgTranspt_CorA/ZnTranspt_ZntB"/>
</dbReference>
<feature type="transmembrane region" description="Helical" evidence="12">
    <location>
        <begin position="278"/>
        <end position="299"/>
    </location>
</feature>
<gene>
    <name evidence="13" type="ORF">HJ536_01210</name>
</gene>
<evidence type="ECO:0000256" key="7">
    <source>
        <dbReference type="ARBA" id="ARBA00022833"/>
    </source>
</evidence>
<dbReference type="PANTHER" id="PTHR46494">
    <property type="entry name" value="CORA FAMILY METAL ION TRANSPORTER (EUROFUNG)"/>
    <property type="match status" value="1"/>
</dbReference>
<protein>
    <submittedName>
        <fullName evidence="13">Zinc transporter ZntB</fullName>
    </submittedName>
</protein>
<dbReference type="RefSeq" id="WP_177156398.1">
    <property type="nucleotide sequence ID" value="NZ_JABCJE010000001.1"/>
</dbReference>
<keyword evidence="7" id="KW-0862">Zinc</keyword>
<evidence type="ECO:0000256" key="6">
    <source>
        <dbReference type="ARBA" id="ARBA00022692"/>
    </source>
</evidence>
<dbReference type="SUPFAM" id="SSF144083">
    <property type="entry name" value="Magnesium transport protein CorA, transmembrane region"/>
    <property type="match status" value="1"/>
</dbReference>
<reference evidence="13 14" key="1">
    <citation type="submission" date="2020-04" db="EMBL/GenBank/DDBJ databases">
        <title>Donghicola sp., a member of the Rhodobacteraceae family isolated from mangrove forest in Thailand.</title>
        <authorList>
            <person name="Charoenyingcharoen P."/>
            <person name="Yukphan P."/>
        </authorList>
    </citation>
    <scope>NUCLEOTIDE SEQUENCE [LARGE SCALE GENOMIC DNA]</scope>
    <source>
        <strain evidence="13 14">B5-SW-15</strain>
    </source>
</reference>
<organism evidence="13 14">
    <name type="scientific">Donghicola mangrovi</name>
    <dbReference type="NCBI Taxonomy" id="2729614"/>
    <lineage>
        <taxon>Bacteria</taxon>
        <taxon>Pseudomonadati</taxon>
        <taxon>Pseudomonadota</taxon>
        <taxon>Alphaproteobacteria</taxon>
        <taxon>Rhodobacterales</taxon>
        <taxon>Roseobacteraceae</taxon>
        <taxon>Donghicola</taxon>
    </lineage>
</organism>
<dbReference type="InterPro" id="IPR045863">
    <property type="entry name" value="CorA_TM1_TM2"/>
</dbReference>
<dbReference type="Gene3D" id="3.30.460.20">
    <property type="entry name" value="CorA soluble domain-like"/>
    <property type="match status" value="1"/>
</dbReference>
<comment type="similarity">
    <text evidence="2">Belongs to the CorA metal ion transporter (MIT) (TC 1.A.35) family.</text>
</comment>
<evidence type="ECO:0000256" key="12">
    <source>
        <dbReference type="SAM" id="Phobius"/>
    </source>
</evidence>
<dbReference type="GO" id="GO:0005886">
    <property type="term" value="C:plasma membrane"/>
    <property type="evidence" value="ECO:0007669"/>
    <property type="project" value="UniProtKB-SubCell"/>
</dbReference>
<evidence type="ECO:0000256" key="5">
    <source>
        <dbReference type="ARBA" id="ARBA00022519"/>
    </source>
</evidence>
<dbReference type="GO" id="GO:0000287">
    <property type="term" value="F:magnesium ion binding"/>
    <property type="evidence" value="ECO:0007669"/>
    <property type="project" value="TreeGrafter"/>
</dbReference>
<dbReference type="GO" id="GO:0015087">
    <property type="term" value="F:cobalt ion transmembrane transporter activity"/>
    <property type="evidence" value="ECO:0007669"/>
    <property type="project" value="TreeGrafter"/>
</dbReference>
<evidence type="ECO:0000256" key="1">
    <source>
        <dbReference type="ARBA" id="ARBA00004651"/>
    </source>
</evidence>
<dbReference type="EMBL" id="JABCJE010000001">
    <property type="protein sequence ID" value="NVO21962.1"/>
    <property type="molecule type" value="Genomic_DNA"/>
</dbReference>
<dbReference type="Proteomes" id="UP000592216">
    <property type="component" value="Unassembled WGS sequence"/>
</dbReference>
<dbReference type="SUPFAM" id="SSF143865">
    <property type="entry name" value="CorA soluble domain-like"/>
    <property type="match status" value="1"/>
</dbReference>
<evidence type="ECO:0000313" key="13">
    <source>
        <dbReference type="EMBL" id="NVO21962.1"/>
    </source>
</evidence>
<dbReference type="Pfam" id="PF01544">
    <property type="entry name" value="CorA"/>
    <property type="match status" value="1"/>
</dbReference>
<evidence type="ECO:0000256" key="11">
    <source>
        <dbReference type="SAM" id="Coils"/>
    </source>
</evidence>
<accession>A0A850Q222</accession>
<evidence type="ECO:0000256" key="2">
    <source>
        <dbReference type="ARBA" id="ARBA00009765"/>
    </source>
</evidence>
<evidence type="ECO:0000256" key="9">
    <source>
        <dbReference type="ARBA" id="ARBA00023065"/>
    </source>
</evidence>
<keyword evidence="4" id="KW-1003">Cell membrane</keyword>
<keyword evidence="6 12" id="KW-0812">Transmembrane</keyword>
<evidence type="ECO:0000256" key="8">
    <source>
        <dbReference type="ARBA" id="ARBA00022989"/>
    </source>
</evidence>
<dbReference type="GO" id="GO:0050897">
    <property type="term" value="F:cobalt ion binding"/>
    <property type="evidence" value="ECO:0007669"/>
    <property type="project" value="TreeGrafter"/>
</dbReference>
<keyword evidence="9" id="KW-0406">Ion transport</keyword>
<evidence type="ECO:0000256" key="4">
    <source>
        <dbReference type="ARBA" id="ARBA00022475"/>
    </source>
</evidence>
<dbReference type="InterPro" id="IPR045861">
    <property type="entry name" value="CorA_cytoplasmic_dom"/>
</dbReference>
<dbReference type="PANTHER" id="PTHR46494:SF3">
    <property type="entry name" value="ZINC TRANSPORT PROTEIN ZNTB"/>
    <property type="match status" value="1"/>
</dbReference>
<dbReference type="AlphaFoldDB" id="A0A850Q222"/>
<feature type="coiled-coil region" evidence="11">
    <location>
        <begin position="234"/>
        <end position="264"/>
    </location>
</feature>
<evidence type="ECO:0000256" key="3">
    <source>
        <dbReference type="ARBA" id="ARBA00022448"/>
    </source>
</evidence>
<keyword evidence="3" id="KW-0813">Transport</keyword>
<proteinExistence type="inferred from homology"/>
<name>A0A850Q222_9RHOB</name>
<keyword evidence="8 12" id="KW-1133">Transmembrane helix</keyword>
<keyword evidence="10 12" id="KW-0472">Membrane</keyword>
<dbReference type="GO" id="GO:0015095">
    <property type="term" value="F:magnesium ion transmembrane transporter activity"/>
    <property type="evidence" value="ECO:0007669"/>
    <property type="project" value="TreeGrafter"/>
</dbReference>
<dbReference type="Gene3D" id="1.20.58.340">
    <property type="entry name" value="Magnesium transport protein CorA, transmembrane region"/>
    <property type="match status" value="2"/>
</dbReference>
<sequence>MRYPADTRPEGPLMTDTSPILLAHILNGPDRGVCDETKLIHTLREDTLGWVHLSGTHGAAEDWIMTHLDYLDPQAAEALLDVDTRPRMMALGDGLMIILRGMNWNEGEDPEDMVSVRMYIDAHRIVTISRKRVRSIELLDSEIRRGRGPESAGAFLVQLIEYLVAGIGKFQTSLDKQAETLEDAVIAQGSESLRREVVDMRLQVIAALRFLVPQRDVLSDVVRSDAPFIDLVTRREIEEEAIKMTRIVEDMEELRDQTMVLREELSGQLSDRLNKNMFVMSMASVIFLPLGFLTGLFGVNVGGMPGVNDSHAFADLAIICAVIAVVQILGLVMLRWIGRRR</sequence>
<evidence type="ECO:0000256" key="10">
    <source>
        <dbReference type="ARBA" id="ARBA00023136"/>
    </source>
</evidence>